<feature type="region of interest" description="Disordered" evidence="2">
    <location>
        <begin position="264"/>
        <end position="301"/>
    </location>
</feature>
<dbReference type="EMBL" id="SSTE01019905">
    <property type="protein sequence ID" value="KAA0035805.1"/>
    <property type="molecule type" value="Genomic_DNA"/>
</dbReference>
<gene>
    <name evidence="4" type="ORF">E6C27_scaffold403G00940</name>
</gene>
<evidence type="ECO:0000256" key="1">
    <source>
        <dbReference type="PROSITE-ProRule" id="PRU00047"/>
    </source>
</evidence>
<accession>A0A5A7T2W6</accession>
<protein>
    <submittedName>
        <fullName evidence="4">Gag-protease polyprotein</fullName>
    </submittedName>
</protein>
<dbReference type="PANTHER" id="PTHR34482:SF49">
    <property type="entry name" value="RETROTRANSPOSON GAG DOMAIN-CONTAINING PROTEIN"/>
    <property type="match status" value="1"/>
</dbReference>
<dbReference type="PANTHER" id="PTHR34482">
    <property type="entry name" value="DNA DAMAGE-INDUCIBLE PROTEIN 1-LIKE"/>
    <property type="match status" value="1"/>
</dbReference>
<feature type="region of interest" description="Disordered" evidence="2">
    <location>
        <begin position="85"/>
        <end position="133"/>
    </location>
</feature>
<comment type="caution">
    <text evidence="4">The sequence shown here is derived from an EMBL/GenBank/DDBJ whole genome shotgun (WGS) entry which is preliminary data.</text>
</comment>
<dbReference type="Proteomes" id="UP000321393">
    <property type="component" value="Unassembled WGS sequence"/>
</dbReference>
<dbReference type="Pfam" id="PF03732">
    <property type="entry name" value="Retrotrans_gag"/>
    <property type="match status" value="1"/>
</dbReference>
<evidence type="ECO:0000313" key="5">
    <source>
        <dbReference type="Proteomes" id="UP000321393"/>
    </source>
</evidence>
<dbReference type="OrthoDB" id="2272416at2759"/>
<dbReference type="PROSITE" id="PS50158">
    <property type="entry name" value="ZF_CCHC"/>
    <property type="match status" value="1"/>
</dbReference>
<evidence type="ECO:0000256" key="2">
    <source>
        <dbReference type="SAM" id="MobiDB-lite"/>
    </source>
</evidence>
<dbReference type="InterPro" id="IPR005162">
    <property type="entry name" value="Retrotrans_gag_dom"/>
</dbReference>
<dbReference type="InterPro" id="IPR001878">
    <property type="entry name" value="Znf_CCHC"/>
</dbReference>
<feature type="domain" description="CCHC-type" evidence="3">
    <location>
        <begin position="340"/>
        <end position="355"/>
    </location>
</feature>
<sequence>MLNGRVLVFGSDLSLVRKVGSLQGRCLFGTRTCFKCRQERHTADRCPMRLTGVAHNQGADAPHKGIPLGITKDQLVPTGAKIARVRGRASSGAEAEEKMSPRRGAHRGGGRGGRGAGRIQPEEQPAVHAADPNAPVTQADLAAMEQRYQDMLQTAERMLGGDVSKIVWEQLKESFYAKFFSAKVKHAKQQEFLNLEQGDMTVKQYDAEFDMLSHFAPDVVRDEDARTKKFVRGLRLDLQGILRALRPTTPVDALRIALDSSLHERADPSKPTGRGSGLGQKRKVESQPALAPQRDLRSGGVFQRHHQELAAAGRTLRELPACGRYGKVHGGRCLVGSRVCFRCKQPGHNTDVCPKKLIGTTPHQPPASQ</sequence>
<dbReference type="GO" id="GO:0003676">
    <property type="term" value="F:nucleic acid binding"/>
    <property type="evidence" value="ECO:0007669"/>
    <property type="project" value="InterPro"/>
</dbReference>
<keyword evidence="1" id="KW-0862">Zinc</keyword>
<evidence type="ECO:0000313" key="4">
    <source>
        <dbReference type="EMBL" id="KAA0035805.1"/>
    </source>
</evidence>
<evidence type="ECO:0000259" key="3">
    <source>
        <dbReference type="PROSITE" id="PS50158"/>
    </source>
</evidence>
<name>A0A5A7T2W6_CUCMM</name>
<keyword evidence="1" id="KW-0479">Metal-binding</keyword>
<keyword evidence="1" id="KW-0863">Zinc-finger</keyword>
<proteinExistence type="predicted"/>
<dbReference type="AlphaFoldDB" id="A0A5A7T2W6"/>
<dbReference type="GO" id="GO:0008270">
    <property type="term" value="F:zinc ion binding"/>
    <property type="evidence" value="ECO:0007669"/>
    <property type="project" value="UniProtKB-KW"/>
</dbReference>
<organism evidence="4 5">
    <name type="scientific">Cucumis melo var. makuwa</name>
    <name type="common">Oriental melon</name>
    <dbReference type="NCBI Taxonomy" id="1194695"/>
    <lineage>
        <taxon>Eukaryota</taxon>
        <taxon>Viridiplantae</taxon>
        <taxon>Streptophyta</taxon>
        <taxon>Embryophyta</taxon>
        <taxon>Tracheophyta</taxon>
        <taxon>Spermatophyta</taxon>
        <taxon>Magnoliopsida</taxon>
        <taxon>eudicotyledons</taxon>
        <taxon>Gunneridae</taxon>
        <taxon>Pentapetalae</taxon>
        <taxon>rosids</taxon>
        <taxon>fabids</taxon>
        <taxon>Cucurbitales</taxon>
        <taxon>Cucurbitaceae</taxon>
        <taxon>Benincaseae</taxon>
        <taxon>Cucumis</taxon>
    </lineage>
</organism>
<dbReference type="SMART" id="SM00343">
    <property type="entry name" value="ZnF_C2HC"/>
    <property type="match status" value="2"/>
</dbReference>
<reference evidence="4 5" key="1">
    <citation type="submission" date="2019-08" db="EMBL/GenBank/DDBJ databases">
        <title>Draft genome sequences of two oriental melons (Cucumis melo L. var makuwa).</title>
        <authorList>
            <person name="Kwon S.-Y."/>
        </authorList>
    </citation>
    <scope>NUCLEOTIDE SEQUENCE [LARGE SCALE GENOMIC DNA]</scope>
    <source>
        <strain evidence="5">cv. SW 3</strain>
        <tissue evidence="4">Leaf</tissue>
    </source>
</reference>